<evidence type="ECO:0000313" key="2">
    <source>
        <dbReference type="EMBL" id="KAE8686656.1"/>
    </source>
</evidence>
<dbReference type="InterPro" id="IPR008906">
    <property type="entry name" value="HATC_C_dom"/>
</dbReference>
<organism evidence="2 3">
    <name type="scientific">Hibiscus syriacus</name>
    <name type="common">Rose of Sharon</name>
    <dbReference type="NCBI Taxonomy" id="106335"/>
    <lineage>
        <taxon>Eukaryota</taxon>
        <taxon>Viridiplantae</taxon>
        <taxon>Streptophyta</taxon>
        <taxon>Embryophyta</taxon>
        <taxon>Tracheophyta</taxon>
        <taxon>Spermatophyta</taxon>
        <taxon>Magnoliopsida</taxon>
        <taxon>eudicotyledons</taxon>
        <taxon>Gunneridae</taxon>
        <taxon>Pentapetalae</taxon>
        <taxon>rosids</taxon>
        <taxon>malvids</taxon>
        <taxon>Malvales</taxon>
        <taxon>Malvaceae</taxon>
        <taxon>Malvoideae</taxon>
        <taxon>Hibiscus</taxon>
    </lineage>
</organism>
<dbReference type="GO" id="GO:0046983">
    <property type="term" value="F:protein dimerization activity"/>
    <property type="evidence" value="ECO:0007669"/>
    <property type="project" value="InterPro"/>
</dbReference>
<evidence type="ECO:0000259" key="1">
    <source>
        <dbReference type="Pfam" id="PF05699"/>
    </source>
</evidence>
<dbReference type="SUPFAM" id="SSF53098">
    <property type="entry name" value="Ribonuclease H-like"/>
    <property type="match status" value="1"/>
</dbReference>
<dbReference type="Pfam" id="PF05699">
    <property type="entry name" value="Dimer_Tnp_hAT"/>
    <property type="match status" value="1"/>
</dbReference>
<keyword evidence="3" id="KW-1185">Reference proteome</keyword>
<reference evidence="2" key="1">
    <citation type="submission" date="2019-09" db="EMBL/GenBank/DDBJ databases">
        <title>Draft genome information of white flower Hibiscus syriacus.</title>
        <authorList>
            <person name="Kim Y.-M."/>
        </authorList>
    </citation>
    <scope>NUCLEOTIDE SEQUENCE [LARGE SCALE GENOMIC DNA]</scope>
    <source>
        <strain evidence="2">YM2019G1</strain>
    </source>
</reference>
<dbReference type="Proteomes" id="UP000436088">
    <property type="component" value="Unassembled WGS sequence"/>
</dbReference>
<dbReference type="EMBL" id="VEPZ02001213">
    <property type="protein sequence ID" value="KAE8686656.1"/>
    <property type="molecule type" value="Genomic_DNA"/>
</dbReference>
<sequence length="409" mass="47135">MALGSTPIHFNQALKFRVVIQPRKISCKDMRLQKKGISALLSKINSRIALTTDMWTSSNQRKGYMAVITHFINNGWKLQSRTLRFLYASAPHTAEVLTEHLKECIHSWNIDIRLSSITVDNCTTNDSMIDIFLQEFPYGSLMLHERFLHMRCCAHILNLIVQDGLSAMIKNGLDRTRDSVAFWTASDKRNQNFEQVVPECTKKVQLDYKTRWNSTYDMLMIALNYKEVYVVLSGRESLFKNPPLNEDWEKVEKIYELLEVFNYITLVFSASKYPTANNYFPCICGLRIVMSNWLSLPCDYIRKMVLVMLEKYNKYWADVNGLMGVATILDLRYLKTGNIPLVNDFDILNWWNTNGNSFPTLQQIAKDILSISVSTVPSESAFSTNGRVIGPYRSRLLPEMIEALMCAHN</sequence>
<dbReference type="GO" id="GO:0003677">
    <property type="term" value="F:DNA binding"/>
    <property type="evidence" value="ECO:0007669"/>
    <property type="project" value="UniProtKB-KW"/>
</dbReference>
<proteinExistence type="predicted"/>
<protein>
    <recommendedName>
        <fullName evidence="1">HAT C-terminal dimerisation domain-containing protein</fullName>
    </recommendedName>
</protein>
<dbReference type="PANTHER" id="PTHR46481">
    <property type="entry name" value="ZINC FINGER BED DOMAIN-CONTAINING PROTEIN 4"/>
    <property type="match status" value="1"/>
</dbReference>
<accession>A0A6A2Z503</accession>
<dbReference type="InterPro" id="IPR052035">
    <property type="entry name" value="ZnF_BED_domain_contain"/>
</dbReference>
<name>A0A6A2Z503_HIBSY</name>
<dbReference type="AlphaFoldDB" id="A0A6A2Z503"/>
<dbReference type="PANTHER" id="PTHR46481:SF11">
    <property type="entry name" value="ZINC FINGER BED DOMAIN-CONTAINING PROTEIN RICESLEEPER 2-LIKE"/>
    <property type="match status" value="1"/>
</dbReference>
<comment type="caution">
    <text evidence="2">The sequence shown here is derived from an EMBL/GenBank/DDBJ whole genome shotgun (WGS) entry which is preliminary data.</text>
</comment>
<dbReference type="InterPro" id="IPR012337">
    <property type="entry name" value="RNaseH-like_sf"/>
</dbReference>
<evidence type="ECO:0000313" key="3">
    <source>
        <dbReference type="Proteomes" id="UP000436088"/>
    </source>
</evidence>
<gene>
    <name evidence="2" type="ORF">F3Y22_tig00111053pilonHSYRG00136</name>
</gene>
<feature type="domain" description="HAT C-terminal dimerisation" evidence="1">
    <location>
        <begin position="333"/>
        <end position="408"/>
    </location>
</feature>